<sequence length="261" mass="29584">MRVLINVCFVIVLLSACARNEEGSNSNSQEQPVEFNKITSNLTDEEYKPTKEEKKEIEIDETDKEAMLEVPLIKQNPELKYGCEVTSLTMVLNHAGVSVDKMEVAKKMPKDDDQVKKTKQGDIIEWGNPDEGFVGDVTGKKPGYAMFDKPMETLMKQFLPNNTVNLTGKDFNDILNHVSDGKPVIVWTTGDYKLPDRWESWRHNGEKITTPLDLHAVVLVGYDQNNVYINDPLSGKKGAKVEKDTFIESWKALKRRAVSYE</sequence>
<reference evidence="2 3" key="1">
    <citation type="journal article" date="2015" name="Stand. Genomic Sci.">
        <title>High quality draft genome sequence of the moderately halophilic bacterium Pontibacillus yanchengensis Y32(T) and comparison among Pontibacillus genomes.</title>
        <authorList>
            <person name="Huang J."/>
            <person name="Qiao Z.X."/>
            <person name="Tang J.W."/>
            <person name="Wang G."/>
        </authorList>
    </citation>
    <scope>NUCLEOTIDE SEQUENCE [LARGE SCALE GENOMIC DNA]</scope>
    <source>
        <strain evidence="2 3">Y32</strain>
    </source>
</reference>
<dbReference type="PANTHER" id="PTHR37806:SF1">
    <property type="entry name" value="PEPTIDASE C39-LIKE DOMAIN-CONTAINING PROTEIN"/>
    <property type="match status" value="1"/>
</dbReference>
<dbReference type="Gene3D" id="3.90.70.10">
    <property type="entry name" value="Cysteine proteinases"/>
    <property type="match status" value="1"/>
</dbReference>
<comment type="caution">
    <text evidence="2">The sequence shown here is derived from an EMBL/GenBank/DDBJ whole genome shotgun (WGS) entry which is preliminary data.</text>
</comment>
<dbReference type="RefSeq" id="WP_036823300.1">
    <property type="nucleotide sequence ID" value="NZ_AVBF01000071.1"/>
</dbReference>
<evidence type="ECO:0000313" key="3">
    <source>
        <dbReference type="Proteomes" id="UP000030147"/>
    </source>
</evidence>
<protein>
    <submittedName>
        <fullName evidence="2">Peptidase C39</fullName>
    </submittedName>
</protein>
<dbReference type="STRING" id="1385514.N782_20080"/>
<accession>A0A0A2TB66</accession>
<dbReference type="eggNOG" id="COG4990">
    <property type="taxonomic scope" value="Bacteria"/>
</dbReference>
<name>A0A0A2TB66_9BACI</name>
<dbReference type="AlphaFoldDB" id="A0A0A2TB66"/>
<dbReference type="PIRSF" id="PIRSF032442">
    <property type="entry name" value="UCP032442"/>
    <property type="match status" value="1"/>
</dbReference>
<feature type="domain" description="Peptidase C39-like" evidence="1">
    <location>
        <begin position="68"/>
        <end position="232"/>
    </location>
</feature>
<gene>
    <name evidence="2" type="ORF">N782_20080</name>
</gene>
<dbReference type="EMBL" id="AVBF01000071">
    <property type="protein sequence ID" value="KGP71291.1"/>
    <property type="molecule type" value="Genomic_DNA"/>
</dbReference>
<dbReference type="Pfam" id="PF13529">
    <property type="entry name" value="Peptidase_C39_2"/>
    <property type="match status" value="1"/>
</dbReference>
<proteinExistence type="predicted"/>
<keyword evidence="3" id="KW-1185">Reference proteome</keyword>
<organism evidence="2 3">
    <name type="scientific">Pontibacillus yanchengensis Y32</name>
    <dbReference type="NCBI Taxonomy" id="1385514"/>
    <lineage>
        <taxon>Bacteria</taxon>
        <taxon>Bacillati</taxon>
        <taxon>Bacillota</taxon>
        <taxon>Bacilli</taxon>
        <taxon>Bacillales</taxon>
        <taxon>Bacillaceae</taxon>
        <taxon>Pontibacillus</taxon>
    </lineage>
</organism>
<dbReference type="PROSITE" id="PS51257">
    <property type="entry name" value="PROKAR_LIPOPROTEIN"/>
    <property type="match status" value="1"/>
</dbReference>
<evidence type="ECO:0000313" key="2">
    <source>
        <dbReference type="EMBL" id="KGP71291.1"/>
    </source>
</evidence>
<evidence type="ECO:0000259" key="1">
    <source>
        <dbReference type="Pfam" id="PF13529"/>
    </source>
</evidence>
<dbReference type="PANTHER" id="PTHR37806">
    <property type="entry name" value="LMO0724 PROTEIN"/>
    <property type="match status" value="1"/>
</dbReference>
<dbReference type="Proteomes" id="UP000030147">
    <property type="component" value="Unassembled WGS sequence"/>
</dbReference>
<dbReference type="InterPro" id="IPR039564">
    <property type="entry name" value="Peptidase_C39-like"/>
</dbReference>
<dbReference type="InterPro" id="IPR016997">
    <property type="entry name" value="UCP032442"/>
</dbReference>
<dbReference type="OrthoDB" id="1164310at2"/>